<protein>
    <submittedName>
        <fullName evidence="2">Asp-tRNA(Asn)/Glu-tRNA(Gln) amidotransferase subunit GatA</fullName>
    </submittedName>
</protein>
<accession>A0A454C9M8</accession>
<reference evidence="2 3" key="2">
    <citation type="submission" date="2018-10" db="EMBL/GenBank/DDBJ databases">
        <title>Detection and isolation of Mycoplasma hominis as a predominant microorganism from pelvic cavity of patient with salpingitis and tubo-ovarian abscess.</title>
        <authorList>
            <person name="Guschin A.E."/>
            <person name="Khayrullina G.A."/>
            <person name="Rakovskaya I.V."/>
            <person name="Shelenkov A.A."/>
            <person name="Shagin D.A."/>
        </authorList>
    </citation>
    <scope>NUCLEOTIDE SEQUENCE [LARGE SCALE GENOMIC DNA]</scope>
    <source>
        <strain evidence="3">TOA</strain>
    </source>
</reference>
<dbReference type="Proteomes" id="UP000029712">
    <property type="component" value="Chromosome"/>
</dbReference>
<dbReference type="EMBL" id="CP033021">
    <property type="protein sequence ID" value="AYN65169.1"/>
    <property type="molecule type" value="Genomic_DNA"/>
</dbReference>
<dbReference type="PANTHER" id="PTHR11895:SF151">
    <property type="entry name" value="GLUTAMYL-TRNA(GLN) AMIDOTRANSFERASE SUBUNIT A"/>
    <property type="match status" value="1"/>
</dbReference>
<name>A0A454C9M8_METHO</name>
<dbReference type="InterPro" id="IPR000120">
    <property type="entry name" value="Amidase"/>
</dbReference>
<dbReference type="PANTHER" id="PTHR11895">
    <property type="entry name" value="TRANSAMIDASE"/>
    <property type="match status" value="1"/>
</dbReference>
<dbReference type="SUPFAM" id="SSF75304">
    <property type="entry name" value="Amidase signature (AS) enzymes"/>
    <property type="match status" value="1"/>
</dbReference>
<evidence type="ECO:0000259" key="1">
    <source>
        <dbReference type="Pfam" id="PF01425"/>
    </source>
</evidence>
<dbReference type="GO" id="GO:0016740">
    <property type="term" value="F:transferase activity"/>
    <property type="evidence" value="ECO:0007669"/>
    <property type="project" value="UniProtKB-KW"/>
</dbReference>
<dbReference type="InterPro" id="IPR023631">
    <property type="entry name" value="Amidase_dom"/>
</dbReference>
<dbReference type="OrthoDB" id="9811471at2"/>
<dbReference type="InterPro" id="IPR036928">
    <property type="entry name" value="AS_sf"/>
</dbReference>
<dbReference type="AlphaFoldDB" id="A0A454C9M8"/>
<sequence length="442" mass="48769">MINKGNLKEAILQLNADKNNAVSFVFKDAQLKEQGPLANCVFTIKDNYADLNVIESASSRFLSNFRPSYQSTILKLLNEAGATCVARTNLDEFGMGGSGEYSCNGLIKNPLNSNYLVGGSSSGAAATFSKNISFAIGSDTGDSVRKPASNIGEVGFKPSYGAISRYGLSAFASSLDTVAYFTHNVQDAITLSSVLFKQDLKHDLTSVDLSFNADSVIETKPHKIAYLDCFDKLDISVADAYKKLLNKLEKMNIELVKISINEKLLQAIDTVYKVIAFSESSSNLANLVGVEFGNRITGNSWEETFNLSRTEGIGKMVQSRMILGSYFLEDNNQIKYFVKAKKMRRYLSNYFTNVHKSADIFIYPASNMSAPLIGKLYEPSYMDYILTNSNLTGNPSLTLKLGIDKNNNLPFNLAIDGEIYKDCKMLSHALFIERVLEGEKNE</sequence>
<reference evidence="2 3" key="1">
    <citation type="submission" date="2014-08" db="EMBL/GenBank/DDBJ databases">
        <authorList>
            <person name="Kuleshov K."/>
            <person name="Dedkov V."/>
            <person name="Markelov M."/>
            <person name="Pimkina E."/>
        </authorList>
    </citation>
    <scope>NUCLEOTIDE SEQUENCE [LARGE SCALE GENOMIC DNA]</scope>
    <source>
        <strain evidence="3">TOA</strain>
    </source>
</reference>
<keyword evidence="2" id="KW-0808">Transferase</keyword>
<proteinExistence type="predicted"/>
<evidence type="ECO:0000313" key="3">
    <source>
        <dbReference type="Proteomes" id="UP000029712"/>
    </source>
</evidence>
<dbReference type="RefSeq" id="WP_036439072.1">
    <property type="nucleotide sequence ID" value="NZ_CP033021.1"/>
</dbReference>
<feature type="domain" description="Amidase" evidence="1">
    <location>
        <begin position="28"/>
        <end position="426"/>
    </location>
</feature>
<evidence type="ECO:0000313" key="2">
    <source>
        <dbReference type="EMBL" id="AYN65169.1"/>
    </source>
</evidence>
<organism evidence="2 3">
    <name type="scientific">Metamycoplasma hominis</name>
    <name type="common">Mycoplasma hominis</name>
    <dbReference type="NCBI Taxonomy" id="2098"/>
    <lineage>
        <taxon>Bacteria</taxon>
        <taxon>Bacillati</taxon>
        <taxon>Mycoplasmatota</taxon>
        <taxon>Mycoplasmoidales</taxon>
        <taxon>Metamycoplasmataceae</taxon>
        <taxon>Metamycoplasma</taxon>
    </lineage>
</organism>
<dbReference type="NCBIfam" id="NF005517">
    <property type="entry name" value="PRK07139.1"/>
    <property type="match status" value="1"/>
</dbReference>
<dbReference type="Pfam" id="PF01425">
    <property type="entry name" value="Amidase"/>
    <property type="match status" value="1"/>
</dbReference>
<dbReference type="Gene3D" id="3.90.1300.10">
    <property type="entry name" value="Amidase signature (AS) domain"/>
    <property type="match status" value="1"/>
</dbReference>
<gene>
    <name evidence="2" type="primary">gatA</name>
    <name evidence="2" type="ORF">KN71_000335</name>
</gene>